<protein>
    <submittedName>
        <fullName evidence="1">Uncharacterized protein</fullName>
    </submittedName>
</protein>
<reference evidence="1" key="1">
    <citation type="submission" date="2019-11" db="EMBL/GenBank/DDBJ databases">
        <title>Nori genome reveals adaptations in red seaweeds to the harsh intertidal environment.</title>
        <authorList>
            <person name="Wang D."/>
            <person name="Mao Y."/>
        </authorList>
    </citation>
    <scope>NUCLEOTIDE SEQUENCE</scope>
    <source>
        <tissue evidence="1">Gametophyte</tissue>
    </source>
</reference>
<gene>
    <name evidence="1" type="ORF">I4F81_010163</name>
</gene>
<evidence type="ECO:0000313" key="1">
    <source>
        <dbReference type="EMBL" id="KAK1867658.1"/>
    </source>
</evidence>
<name>A0ACC3CCW1_PYRYE</name>
<organism evidence="1 2">
    <name type="scientific">Pyropia yezoensis</name>
    <name type="common">Susabi-nori</name>
    <name type="synonym">Porphyra yezoensis</name>
    <dbReference type="NCBI Taxonomy" id="2788"/>
    <lineage>
        <taxon>Eukaryota</taxon>
        <taxon>Rhodophyta</taxon>
        <taxon>Bangiophyceae</taxon>
        <taxon>Bangiales</taxon>
        <taxon>Bangiaceae</taxon>
        <taxon>Pyropia</taxon>
    </lineage>
</organism>
<sequence>MASDAPLPPPPPPPAPPRRGLAARLAAAAAATGLPSTVATITAAAVAAAVARAADPPVRPFFPADASLWRVPAEGIPYTHLVLVGVLAATPIAAAATVAAAAGAGAAGAARATSTRPGRQGEPWRQRRRRWVPAVRAALRVVGATLGAAAASGAVVEVVKTATGALRPDFAARCLGAAAAPPFGVGGGGGGGGGANPPSLPAVFSADADCPTLVAAVAVSADEAARVRHRLRDGRRSFPSGHASLAAAFSTAAAVALGGLSAAAAVAGGGLGGGSGGGGGSLRWAAVGEVAAVGVPAALVYGATMMGSRVADGRHHAGDVAAGAMLGAVFALVGVVPAVVAAVAGGRPWRERDDAVGRDPAAAGREDEGAVGKVGEGGGGPDGGLLLPGDV</sequence>
<keyword evidence="2" id="KW-1185">Reference proteome</keyword>
<dbReference type="EMBL" id="CM020620">
    <property type="protein sequence ID" value="KAK1867658.1"/>
    <property type="molecule type" value="Genomic_DNA"/>
</dbReference>
<evidence type="ECO:0000313" key="2">
    <source>
        <dbReference type="Proteomes" id="UP000798662"/>
    </source>
</evidence>
<dbReference type="Proteomes" id="UP000798662">
    <property type="component" value="Chromosome 3"/>
</dbReference>
<comment type="caution">
    <text evidence="1">The sequence shown here is derived from an EMBL/GenBank/DDBJ whole genome shotgun (WGS) entry which is preliminary data.</text>
</comment>
<proteinExistence type="predicted"/>
<accession>A0ACC3CCW1</accession>